<keyword evidence="9 10" id="KW-0131">Cell cycle</keyword>
<keyword evidence="4 10" id="KW-1003">Cell membrane</keyword>
<dbReference type="GO" id="GO:0005886">
    <property type="term" value="C:plasma membrane"/>
    <property type="evidence" value="ECO:0007669"/>
    <property type="project" value="UniProtKB-SubCell"/>
</dbReference>
<dbReference type="Pfam" id="PF02687">
    <property type="entry name" value="FtsX"/>
    <property type="match status" value="1"/>
</dbReference>
<feature type="domain" description="ABC3 transporter permease C-terminal" evidence="12">
    <location>
        <begin position="184"/>
        <end position="299"/>
    </location>
</feature>
<dbReference type="InterPro" id="IPR040690">
    <property type="entry name" value="FtsX_ECD"/>
</dbReference>
<evidence type="ECO:0000256" key="4">
    <source>
        <dbReference type="ARBA" id="ARBA00022475"/>
    </source>
</evidence>
<evidence type="ECO:0000256" key="10">
    <source>
        <dbReference type="PIRNR" id="PIRNR003097"/>
    </source>
</evidence>
<feature type="transmembrane region" description="Helical" evidence="11">
    <location>
        <begin position="232"/>
        <end position="253"/>
    </location>
</feature>
<evidence type="ECO:0000256" key="9">
    <source>
        <dbReference type="ARBA" id="ARBA00023306"/>
    </source>
</evidence>
<keyword evidence="6 11" id="KW-0812">Transmembrane</keyword>
<dbReference type="PIRSF" id="PIRSF003097">
    <property type="entry name" value="FtsX"/>
    <property type="match status" value="1"/>
</dbReference>
<dbReference type="GO" id="GO:0051301">
    <property type="term" value="P:cell division"/>
    <property type="evidence" value="ECO:0007669"/>
    <property type="project" value="UniProtKB-KW"/>
</dbReference>
<feature type="transmembrane region" description="Helical" evidence="11">
    <location>
        <begin position="179"/>
        <end position="199"/>
    </location>
</feature>
<evidence type="ECO:0000256" key="7">
    <source>
        <dbReference type="ARBA" id="ARBA00022989"/>
    </source>
</evidence>
<evidence type="ECO:0000256" key="3">
    <source>
        <dbReference type="ARBA" id="ARBA00021907"/>
    </source>
</evidence>
<dbReference type="PANTHER" id="PTHR47755:SF1">
    <property type="entry name" value="CELL DIVISION PROTEIN FTSX"/>
    <property type="match status" value="1"/>
</dbReference>
<gene>
    <name evidence="14" type="ORF">A3K06_00295</name>
</gene>
<evidence type="ECO:0000313" key="14">
    <source>
        <dbReference type="EMBL" id="OGE74728.1"/>
    </source>
</evidence>
<evidence type="ECO:0000259" key="12">
    <source>
        <dbReference type="Pfam" id="PF02687"/>
    </source>
</evidence>
<sequence>MNSITFGRILDNGFRNYWRNFWLSLAATTIMVITLFIIGSLLVLNSLARASLETLKDKVDVSIYFDLTTSEQAILQIQRQVELLPEVRSAVYVPSVKAREKFRELHRDEPLLLEAVEQFTDVENPFPASLAIRVKELSDYKAIIEQFQDPKFEPFVKKITDKREVVDRLNRIINGIQNLGLGLTIVFSGVTLIVVFNTIRLTIYNRREEIEIMRLVGASNWYIRGPFIVEGILYGAVGAVFTALIMMPILFILTPRISNFLQLDLTSYSLLGLNFGLLFAFQVGLGVVLGAVSSVIVIRRYLRI</sequence>
<evidence type="ECO:0000256" key="1">
    <source>
        <dbReference type="ARBA" id="ARBA00004651"/>
    </source>
</evidence>
<keyword evidence="7 11" id="KW-1133">Transmembrane helix</keyword>
<evidence type="ECO:0000256" key="2">
    <source>
        <dbReference type="ARBA" id="ARBA00007379"/>
    </source>
</evidence>
<evidence type="ECO:0000256" key="8">
    <source>
        <dbReference type="ARBA" id="ARBA00023136"/>
    </source>
</evidence>
<evidence type="ECO:0000313" key="15">
    <source>
        <dbReference type="Proteomes" id="UP000176547"/>
    </source>
</evidence>
<accession>A0A1F5NAY7</accession>
<dbReference type="Proteomes" id="UP000176547">
    <property type="component" value="Unassembled WGS sequence"/>
</dbReference>
<comment type="caution">
    <text evidence="14">The sequence shown here is derived from an EMBL/GenBank/DDBJ whole genome shotgun (WGS) entry which is preliminary data.</text>
</comment>
<dbReference type="Pfam" id="PF18075">
    <property type="entry name" value="FtsX_ECD"/>
    <property type="match status" value="1"/>
</dbReference>
<keyword evidence="5 10" id="KW-0132">Cell division</keyword>
<feature type="transmembrane region" description="Helical" evidence="11">
    <location>
        <begin position="21"/>
        <end position="44"/>
    </location>
</feature>
<comment type="similarity">
    <text evidence="2 10">Belongs to the ABC-4 integral membrane protein family. FtsX subfamily.</text>
</comment>
<organism evidence="14 15">
    <name type="scientific">Candidatus Doudnabacteria bacterium RIFCSPHIGHO2_01_52_17</name>
    <dbReference type="NCBI Taxonomy" id="1817820"/>
    <lineage>
        <taxon>Bacteria</taxon>
        <taxon>Candidatus Doudnaibacteriota</taxon>
    </lineage>
</organism>
<evidence type="ECO:0000256" key="5">
    <source>
        <dbReference type="ARBA" id="ARBA00022618"/>
    </source>
</evidence>
<evidence type="ECO:0000256" key="6">
    <source>
        <dbReference type="ARBA" id="ARBA00022692"/>
    </source>
</evidence>
<keyword evidence="8 10" id="KW-0472">Membrane</keyword>
<dbReference type="InterPro" id="IPR003838">
    <property type="entry name" value="ABC3_permease_C"/>
</dbReference>
<dbReference type="PANTHER" id="PTHR47755">
    <property type="entry name" value="CELL DIVISION PROTEIN FTSX"/>
    <property type="match status" value="1"/>
</dbReference>
<dbReference type="Gene3D" id="3.30.70.3040">
    <property type="match status" value="1"/>
</dbReference>
<dbReference type="EMBL" id="MFEG01000044">
    <property type="protein sequence ID" value="OGE74728.1"/>
    <property type="molecule type" value="Genomic_DNA"/>
</dbReference>
<name>A0A1F5NAY7_9BACT</name>
<feature type="domain" description="FtsX extracellular" evidence="13">
    <location>
        <begin position="59"/>
        <end position="149"/>
    </location>
</feature>
<evidence type="ECO:0000256" key="11">
    <source>
        <dbReference type="SAM" id="Phobius"/>
    </source>
</evidence>
<dbReference type="AlphaFoldDB" id="A0A1F5NAY7"/>
<protein>
    <recommendedName>
        <fullName evidence="3 10">Cell division protein FtsX</fullName>
    </recommendedName>
</protein>
<reference evidence="14 15" key="1">
    <citation type="journal article" date="2016" name="Nat. Commun.">
        <title>Thousands of microbial genomes shed light on interconnected biogeochemical processes in an aquifer system.</title>
        <authorList>
            <person name="Anantharaman K."/>
            <person name="Brown C.T."/>
            <person name="Hug L.A."/>
            <person name="Sharon I."/>
            <person name="Castelle C.J."/>
            <person name="Probst A.J."/>
            <person name="Thomas B.C."/>
            <person name="Singh A."/>
            <person name="Wilkins M.J."/>
            <person name="Karaoz U."/>
            <person name="Brodie E.L."/>
            <person name="Williams K.H."/>
            <person name="Hubbard S.S."/>
            <person name="Banfield J.F."/>
        </authorList>
    </citation>
    <scope>NUCLEOTIDE SEQUENCE [LARGE SCALE GENOMIC DNA]</scope>
</reference>
<dbReference type="InterPro" id="IPR004513">
    <property type="entry name" value="FtsX"/>
</dbReference>
<feature type="transmembrane region" description="Helical" evidence="11">
    <location>
        <begin position="273"/>
        <end position="298"/>
    </location>
</feature>
<evidence type="ECO:0000259" key="13">
    <source>
        <dbReference type="Pfam" id="PF18075"/>
    </source>
</evidence>
<comment type="subcellular location">
    <subcellularLocation>
        <location evidence="1">Cell membrane</location>
        <topology evidence="1">Multi-pass membrane protein</topology>
    </subcellularLocation>
</comment>
<proteinExistence type="inferred from homology"/>